<accession>A0ABY4KYA1</accession>
<evidence type="ECO:0000256" key="1">
    <source>
        <dbReference type="SAM" id="MobiDB-lite"/>
    </source>
</evidence>
<name>A0ABY4KYA1_THEAE</name>
<evidence type="ECO:0000313" key="2">
    <source>
        <dbReference type="EMBL" id="UPT20079.1"/>
    </source>
</evidence>
<dbReference type="RefSeq" id="WP_248592325.1">
    <property type="nucleotide sequence ID" value="NZ_BAABEB010000010.1"/>
</dbReference>
<dbReference type="Proteomes" id="UP000832041">
    <property type="component" value="Chromosome"/>
</dbReference>
<gene>
    <name evidence="2" type="ORF">FOF52_03090</name>
</gene>
<keyword evidence="3" id="KW-1185">Reference proteome</keyword>
<proteinExistence type="predicted"/>
<evidence type="ECO:0000313" key="3">
    <source>
        <dbReference type="Proteomes" id="UP000832041"/>
    </source>
</evidence>
<sequence length="130" mass="14129">MDPLLWQVTVHPAFEGRPTMLTVVRSDGNPVTQADADRAAALLNRSETPEPRPQGPCWWASMLFMASTVAMLCAWAWTEEWRWGLTALLSGLAGLVCFSSSLPPGPVESPAADGGWTARRRPRGPEPFPG</sequence>
<reference evidence="2 3" key="1">
    <citation type="submission" date="2020-04" db="EMBL/GenBank/DDBJ databases">
        <title>Thermobifida alba genome sequencing and assembly.</title>
        <authorList>
            <person name="Luzics S."/>
            <person name="Horvath B."/>
            <person name="Nagy I."/>
            <person name="Toth A."/>
            <person name="Nagy I."/>
            <person name="Kukolya J."/>
        </authorList>
    </citation>
    <scope>NUCLEOTIDE SEQUENCE [LARGE SCALE GENOMIC DNA]</scope>
    <source>
        <strain evidence="2 3">DSM 43795</strain>
    </source>
</reference>
<organism evidence="2 3">
    <name type="scientific">Thermobifida alba</name>
    <name type="common">Thermomonospora alba</name>
    <dbReference type="NCBI Taxonomy" id="53522"/>
    <lineage>
        <taxon>Bacteria</taxon>
        <taxon>Bacillati</taxon>
        <taxon>Actinomycetota</taxon>
        <taxon>Actinomycetes</taxon>
        <taxon>Streptosporangiales</taxon>
        <taxon>Nocardiopsidaceae</taxon>
        <taxon>Thermobifida</taxon>
    </lineage>
</organism>
<dbReference type="EMBL" id="CP051627">
    <property type="protein sequence ID" value="UPT20079.1"/>
    <property type="molecule type" value="Genomic_DNA"/>
</dbReference>
<protein>
    <submittedName>
        <fullName evidence="2">Uncharacterized protein</fullName>
    </submittedName>
</protein>
<feature type="region of interest" description="Disordered" evidence="1">
    <location>
        <begin position="107"/>
        <end position="130"/>
    </location>
</feature>